<keyword evidence="2" id="KW-1185">Reference proteome</keyword>
<evidence type="ECO:0000313" key="2">
    <source>
        <dbReference type="Proteomes" id="UP000274139"/>
    </source>
</evidence>
<gene>
    <name evidence="1" type="ORF">EAY64_07445</name>
</gene>
<dbReference type="EMBL" id="RFAR01000024">
    <property type="protein sequence ID" value="RMC99597.1"/>
    <property type="molecule type" value="Genomic_DNA"/>
</dbReference>
<name>A0A454JK39_9NEIS</name>
<dbReference type="AlphaFoldDB" id="A0A454JK39"/>
<proteinExistence type="predicted"/>
<organism evidence="1 2">
    <name type="scientific">Aquitalea palustris</name>
    <dbReference type="NCBI Taxonomy" id="2480983"/>
    <lineage>
        <taxon>Bacteria</taxon>
        <taxon>Pseudomonadati</taxon>
        <taxon>Pseudomonadota</taxon>
        <taxon>Betaproteobacteria</taxon>
        <taxon>Neisseriales</taxon>
        <taxon>Chromobacteriaceae</taxon>
        <taxon>Aquitalea</taxon>
    </lineage>
</organism>
<comment type="caution">
    <text evidence="1">The sequence shown here is derived from an EMBL/GenBank/DDBJ whole genome shotgun (WGS) entry which is preliminary data.</text>
</comment>
<sequence>MDFKNRRLEQEAHNAAFNLLKHVLESQPELLPKVSASQSGGEAVGVFINALYDELLILANKSLEPVYRDVQ</sequence>
<dbReference type="RefSeq" id="WP_103524146.1">
    <property type="nucleotide sequence ID" value="NZ_JAIZDC010000007.1"/>
</dbReference>
<reference evidence="1 2" key="1">
    <citation type="submission" date="2018-10" db="EMBL/GenBank/DDBJ databases">
        <title>Draft genome sequence of Aquitalea MWU14-2217 isolated from a wild cranberry bog in Provincetown, Massachusetts.</title>
        <authorList>
            <person name="Ebadzadsahrai G."/>
            <person name="Soby S."/>
        </authorList>
    </citation>
    <scope>NUCLEOTIDE SEQUENCE [LARGE SCALE GENOMIC DNA]</scope>
    <source>
        <strain evidence="1 2">MWU14-2217</strain>
    </source>
</reference>
<dbReference type="Proteomes" id="UP000274139">
    <property type="component" value="Unassembled WGS sequence"/>
</dbReference>
<protein>
    <submittedName>
        <fullName evidence="1">Uncharacterized protein</fullName>
    </submittedName>
</protein>
<evidence type="ECO:0000313" key="1">
    <source>
        <dbReference type="EMBL" id="RMC99597.1"/>
    </source>
</evidence>
<accession>A0A454JK39</accession>